<feature type="region of interest" description="Disordered" evidence="1">
    <location>
        <begin position="1"/>
        <end position="36"/>
    </location>
</feature>
<keyword evidence="3" id="KW-1185">Reference proteome</keyword>
<feature type="region of interest" description="Disordered" evidence="1">
    <location>
        <begin position="49"/>
        <end position="115"/>
    </location>
</feature>
<evidence type="ECO:0000313" key="3">
    <source>
        <dbReference type="Proteomes" id="UP000800200"/>
    </source>
</evidence>
<protein>
    <submittedName>
        <fullName evidence="2">Uncharacterized protein</fullName>
    </submittedName>
</protein>
<organism evidence="2 3">
    <name type="scientific">Zopfia rhizophila CBS 207.26</name>
    <dbReference type="NCBI Taxonomy" id="1314779"/>
    <lineage>
        <taxon>Eukaryota</taxon>
        <taxon>Fungi</taxon>
        <taxon>Dikarya</taxon>
        <taxon>Ascomycota</taxon>
        <taxon>Pezizomycotina</taxon>
        <taxon>Dothideomycetes</taxon>
        <taxon>Dothideomycetes incertae sedis</taxon>
        <taxon>Zopfiaceae</taxon>
        <taxon>Zopfia</taxon>
    </lineage>
</organism>
<dbReference type="AlphaFoldDB" id="A0A6A6ENK2"/>
<dbReference type="Proteomes" id="UP000800200">
    <property type="component" value="Unassembled WGS sequence"/>
</dbReference>
<name>A0A6A6ENK2_9PEZI</name>
<feature type="compositionally biased region" description="Basic and acidic residues" evidence="1">
    <location>
        <begin position="89"/>
        <end position="101"/>
    </location>
</feature>
<dbReference type="EMBL" id="ML994615">
    <property type="protein sequence ID" value="KAF2192339.1"/>
    <property type="molecule type" value="Genomic_DNA"/>
</dbReference>
<reference evidence="2" key="1">
    <citation type="journal article" date="2020" name="Stud. Mycol.">
        <title>101 Dothideomycetes genomes: a test case for predicting lifestyles and emergence of pathogens.</title>
        <authorList>
            <person name="Haridas S."/>
            <person name="Albert R."/>
            <person name="Binder M."/>
            <person name="Bloem J."/>
            <person name="Labutti K."/>
            <person name="Salamov A."/>
            <person name="Andreopoulos B."/>
            <person name="Baker S."/>
            <person name="Barry K."/>
            <person name="Bills G."/>
            <person name="Bluhm B."/>
            <person name="Cannon C."/>
            <person name="Castanera R."/>
            <person name="Culley D."/>
            <person name="Daum C."/>
            <person name="Ezra D."/>
            <person name="Gonzalez J."/>
            <person name="Henrissat B."/>
            <person name="Kuo A."/>
            <person name="Liang C."/>
            <person name="Lipzen A."/>
            <person name="Lutzoni F."/>
            <person name="Magnuson J."/>
            <person name="Mondo S."/>
            <person name="Nolan M."/>
            <person name="Ohm R."/>
            <person name="Pangilinan J."/>
            <person name="Park H.-J."/>
            <person name="Ramirez L."/>
            <person name="Alfaro M."/>
            <person name="Sun H."/>
            <person name="Tritt A."/>
            <person name="Yoshinaga Y."/>
            <person name="Zwiers L.-H."/>
            <person name="Turgeon B."/>
            <person name="Goodwin S."/>
            <person name="Spatafora J."/>
            <person name="Crous P."/>
            <person name="Grigoriev I."/>
        </authorList>
    </citation>
    <scope>NUCLEOTIDE SEQUENCE</scope>
    <source>
        <strain evidence="2">CBS 207.26</strain>
    </source>
</reference>
<evidence type="ECO:0000313" key="2">
    <source>
        <dbReference type="EMBL" id="KAF2192339.1"/>
    </source>
</evidence>
<feature type="compositionally biased region" description="Basic residues" evidence="1">
    <location>
        <begin position="1"/>
        <end position="15"/>
    </location>
</feature>
<sequence length="115" mass="12275">MKNSVKGKAKGRAVKLKGGESSGSEKERENGKEKVVSGRVVKKVALKAKGETEVKATLNKSAAMAKGRTKAKTTAKTKAASKTSRSKQKCHEDEGNYKRESSPTTPGRKAGKDKK</sequence>
<proteinExistence type="predicted"/>
<gene>
    <name evidence="2" type="ORF">K469DRAFT_716865</name>
</gene>
<feature type="compositionally biased region" description="Basic and acidic residues" evidence="1">
    <location>
        <begin position="23"/>
        <end position="36"/>
    </location>
</feature>
<evidence type="ECO:0000256" key="1">
    <source>
        <dbReference type="SAM" id="MobiDB-lite"/>
    </source>
</evidence>
<accession>A0A6A6ENK2</accession>